<evidence type="ECO:0000313" key="2">
    <source>
        <dbReference type="Proteomes" id="UP000431092"/>
    </source>
</evidence>
<dbReference type="RefSeq" id="WP_154592893.1">
    <property type="nucleotide sequence ID" value="NZ_WLVL01000021.1"/>
</dbReference>
<dbReference type="Proteomes" id="UP000431092">
    <property type="component" value="Unassembled WGS sequence"/>
</dbReference>
<protein>
    <submittedName>
        <fullName evidence="1">Uncharacterized protein</fullName>
    </submittedName>
</protein>
<comment type="caution">
    <text evidence="1">The sequence shown here is derived from an EMBL/GenBank/DDBJ whole genome shotgun (WGS) entry which is preliminary data.</text>
</comment>
<name>A0A6I3IBF8_9MICO</name>
<evidence type="ECO:0000313" key="1">
    <source>
        <dbReference type="EMBL" id="MTB71588.1"/>
    </source>
</evidence>
<reference evidence="1 2" key="1">
    <citation type="submission" date="2019-11" db="EMBL/GenBank/DDBJ databases">
        <title>Whole genome sequencing identifies a novel species of the genus Arsenicicoccus isolated from human blood.</title>
        <authorList>
            <person name="Jeong J.H."/>
            <person name="Kweon O.J."/>
            <person name="Kim H.R."/>
            <person name="Kim T.-H."/>
            <person name="Ha S.-M."/>
            <person name="Lee M.-K."/>
        </authorList>
    </citation>
    <scope>NUCLEOTIDE SEQUENCE [LARGE SCALE GENOMIC DNA]</scope>
    <source>
        <strain evidence="1 2">MKL-02</strain>
    </source>
</reference>
<proteinExistence type="predicted"/>
<organism evidence="1 2">
    <name type="scientific">Arsenicicoccus cauae</name>
    <dbReference type="NCBI Taxonomy" id="2663847"/>
    <lineage>
        <taxon>Bacteria</taxon>
        <taxon>Bacillati</taxon>
        <taxon>Actinomycetota</taxon>
        <taxon>Actinomycetes</taxon>
        <taxon>Micrococcales</taxon>
        <taxon>Intrasporangiaceae</taxon>
        <taxon>Arsenicicoccus</taxon>
    </lineage>
</organism>
<dbReference type="EMBL" id="WLVL01000021">
    <property type="protein sequence ID" value="MTB71588.1"/>
    <property type="molecule type" value="Genomic_DNA"/>
</dbReference>
<keyword evidence="2" id="KW-1185">Reference proteome</keyword>
<accession>A0A6I3IBF8</accession>
<dbReference type="AlphaFoldDB" id="A0A6I3IBF8"/>
<sequence length="171" mass="18956">MMLPEWLVWWALPPAERYLRRRSPMAPMVPTSGQLQRGSASYVPLTERPLTEDELARWQAENPMPEPDEEELERGWREQDAAVERWSPRARACAEQVVRTGQGSVDDVPGVVLEARLVRFRWGRSVVEVDARALDGPAQSSSASVVGRDAGPEVVDEVALQVAGALAQVTT</sequence>
<gene>
    <name evidence="1" type="ORF">GGG17_06315</name>
</gene>